<dbReference type="OrthoDB" id="2216692at2"/>
<feature type="coiled-coil region" evidence="8">
    <location>
        <begin position="526"/>
        <end position="560"/>
    </location>
</feature>
<dbReference type="Proteomes" id="UP000017090">
    <property type="component" value="Unassembled WGS sequence"/>
</dbReference>
<dbReference type="GO" id="GO:0009279">
    <property type="term" value="C:cell outer membrane"/>
    <property type="evidence" value="ECO:0007669"/>
    <property type="project" value="UniProtKB-SubCell"/>
</dbReference>
<dbReference type="PATRIC" id="fig|1111454.3.peg.1366"/>
<dbReference type="Pfam" id="PF22414">
    <property type="entry name" value="Hia_Tpr_ring_dom"/>
    <property type="match status" value="1"/>
</dbReference>
<dbReference type="RefSeq" id="WP_023053792.1">
    <property type="nucleotide sequence ID" value="NZ_AWXA01000037.1"/>
</dbReference>
<dbReference type="InterPro" id="IPR005594">
    <property type="entry name" value="YadA_C"/>
</dbReference>
<keyword evidence="8" id="KW-0175">Coiled coil</keyword>
<evidence type="ECO:0000256" key="2">
    <source>
        <dbReference type="ARBA" id="ARBA00004442"/>
    </source>
</evidence>
<dbReference type="Gene3D" id="3.30.1300.30">
    <property type="entry name" value="GSPII I/J protein-like"/>
    <property type="match status" value="1"/>
</dbReference>
<proteinExistence type="predicted"/>
<evidence type="ECO:0000313" key="11">
    <source>
        <dbReference type="EMBL" id="ERT59165.1"/>
    </source>
</evidence>
<dbReference type="Pfam" id="PF03895">
    <property type="entry name" value="YadA_anchor"/>
    <property type="match status" value="1"/>
</dbReference>
<dbReference type="GO" id="GO:0009986">
    <property type="term" value="C:cell surface"/>
    <property type="evidence" value="ECO:0007669"/>
    <property type="project" value="UniProtKB-SubCell"/>
</dbReference>
<evidence type="ECO:0000256" key="6">
    <source>
        <dbReference type="ARBA" id="ARBA00023136"/>
    </source>
</evidence>
<dbReference type="SUPFAM" id="SSF54523">
    <property type="entry name" value="Pili subunits"/>
    <property type="match status" value="1"/>
</dbReference>
<accession>U7UIL2</accession>
<dbReference type="GO" id="GO:0015031">
    <property type="term" value="P:protein transport"/>
    <property type="evidence" value="ECO:0007669"/>
    <property type="project" value="UniProtKB-KW"/>
</dbReference>
<reference evidence="11 12" key="1">
    <citation type="submission" date="2013-09" db="EMBL/GenBank/DDBJ databases">
        <authorList>
            <person name="Durkin A.S."/>
            <person name="Haft D.R."/>
            <person name="McCorrison J."/>
            <person name="Torralba M."/>
            <person name="Gillis M."/>
            <person name="Haft D.H."/>
            <person name="Methe B."/>
            <person name="Sutton G."/>
            <person name="Nelson K.E."/>
        </authorList>
    </citation>
    <scope>NUCLEOTIDE SEQUENCE [LARGE SCALE GENOMIC DNA]</scope>
    <source>
        <strain evidence="11 12">BV3C16-1</strain>
    </source>
</reference>
<evidence type="ECO:0000256" key="8">
    <source>
        <dbReference type="SAM" id="Coils"/>
    </source>
</evidence>
<keyword evidence="4" id="KW-0812">Transmembrane</keyword>
<keyword evidence="7" id="KW-0998">Cell outer membrane</keyword>
<organism evidence="11 12">
    <name type="scientific">Megasphaera vaginalis</name>
    <name type="common">ex Srinivasan et al. 2021</name>
    <dbReference type="NCBI Taxonomy" id="1111454"/>
    <lineage>
        <taxon>Bacteria</taxon>
        <taxon>Bacillati</taxon>
        <taxon>Bacillota</taxon>
        <taxon>Negativicutes</taxon>
        <taxon>Veillonellales</taxon>
        <taxon>Veillonellaceae</taxon>
        <taxon>Megasphaera</taxon>
    </lineage>
</organism>
<dbReference type="STRING" id="1111454.HMPREF1250_1441"/>
<gene>
    <name evidence="11" type="ORF">HMPREF1250_1441</name>
</gene>
<keyword evidence="5" id="KW-0732">Signal</keyword>
<dbReference type="InterPro" id="IPR054742">
    <property type="entry name" value="NhhA_Tpr-ring_dom"/>
</dbReference>
<comment type="caution">
    <text evidence="11">The sequence shown here is derived from an EMBL/GenBank/DDBJ whole genome shotgun (WGS) entry which is preliminary data.</text>
</comment>
<dbReference type="eggNOG" id="COG5295">
    <property type="taxonomic scope" value="Bacteria"/>
</dbReference>
<evidence type="ECO:0000256" key="4">
    <source>
        <dbReference type="ARBA" id="ARBA00022692"/>
    </source>
</evidence>
<feature type="domain" description="Autotransporter adhesin NhhA Trp-ring" evidence="10">
    <location>
        <begin position="154"/>
        <end position="190"/>
    </location>
</feature>
<keyword evidence="6" id="KW-0472">Membrane</keyword>
<sequence length="560" mass="57376">MLQAERHQYIFDTSEAGKGLTVSRTGNTIQYGIDGTMIDLSGNSSITNVIDKLGQGFKLKSGTTETAVALDGTEAPTVEFASDDNLSVKLEDKKVTYGLNKAGIITTLGDTFAKVDASNLTDENVTSWKEKLGITGAQSGTAASWMIADKNGTVTTIAKDGQVKFVDGNNTTVEVTKDADGKATVKVHMSDDVTFGKAGADGKDGHIGVNGKDGVSGVGIDGKDGTPSVTIFGKDGVDGVNGAEGHIGLNGKDGLTDIRTGSGAAGVDGKNGETATRIVYKDPKGIEHQVSTLDDGMKFNGDDGKVIAKKLNEQLSIRGGAKGALTTGNIGVTAKDGGLQIALAKELTGLASVTSQTVTASEKLVIGTGKAATTIRSATVTKGDGTTGTALDLGGARLTNVAAGTAATDAVTKGQVDALLGGVNSGIAGVEKRMNKTGAGAAALAALHPQDFDSDDKLDIAAGYGHYGNANALAVGAFYRPNDTTMVSVGGSFGGGENMLNVGVTMKVGKSNPYAGYSKAELVQTITSQNRRIEEIGKENRQLKEQMDEVMKQLAALQQK</sequence>
<dbReference type="InterPro" id="IPR045584">
    <property type="entry name" value="Pilin-like"/>
</dbReference>
<dbReference type="EMBL" id="AWXA01000037">
    <property type="protein sequence ID" value="ERT59165.1"/>
    <property type="molecule type" value="Genomic_DNA"/>
</dbReference>
<protein>
    <submittedName>
        <fullName evidence="11">YadA-like C-terminal domain protein</fullName>
    </submittedName>
</protein>
<evidence type="ECO:0000313" key="12">
    <source>
        <dbReference type="Proteomes" id="UP000017090"/>
    </source>
</evidence>
<name>U7UIL2_9FIRM</name>
<comment type="subcellular location">
    <subcellularLocation>
        <location evidence="2">Cell outer membrane</location>
    </subcellularLocation>
    <subcellularLocation>
        <location evidence="1">Cell surface</location>
    </subcellularLocation>
</comment>
<evidence type="ECO:0000256" key="1">
    <source>
        <dbReference type="ARBA" id="ARBA00004241"/>
    </source>
</evidence>
<keyword evidence="12" id="KW-1185">Reference proteome</keyword>
<evidence type="ECO:0000259" key="9">
    <source>
        <dbReference type="Pfam" id="PF03895"/>
    </source>
</evidence>
<dbReference type="AlphaFoldDB" id="U7UIL2"/>
<evidence type="ECO:0000256" key="5">
    <source>
        <dbReference type="ARBA" id="ARBA00022729"/>
    </source>
</evidence>
<keyword evidence="3" id="KW-1134">Transmembrane beta strand</keyword>
<evidence type="ECO:0000256" key="3">
    <source>
        <dbReference type="ARBA" id="ARBA00022452"/>
    </source>
</evidence>
<evidence type="ECO:0000259" key="10">
    <source>
        <dbReference type="Pfam" id="PF22414"/>
    </source>
</evidence>
<evidence type="ECO:0000256" key="7">
    <source>
        <dbReference type="ARBA" id="ARBA00023237"/>
    </source>
</evidence>
<feature type="domain" description="Trimeric autotransporter adhesin YadA-like C-terminal membrane anchor" evidence="9">
    <location>
        <begin position="453"/>
        <end position="506"/>
    </location>
</feature>